<dbReference type="Proteomes" id="UP001241605">
    <property type="component" value="Chromosome"/>
</dbReference>
<proteinExistence type="predicted"/>
<evidence type="ECO:0000313" key="2">
    <source>
        <dbReference type="Proteomes" id="UP001241605"/>
    </source>
</evidence>
<accession>A0ABY8QF97</accession>
<keyword evidence="2" id="KW-1185">Reference proteome</keyword>
<dbReference type="RefSeq" id="WP_282299922.1">
    <property type="nucleotide sequence ID" value="NZ_CP124616.1"/>
</dbReference>
<gene>
    <name evidence="1" type="ORF">QF118_15355</name>
</gene>
<reference evidence="1 2" key="1">
    <citation type="submission" date="2023-05" db="EMBL/GenBank/DDBJ databases">
        <title>YMD87, complete Genome.</title>
        <authorList>
            <person name="Zhang J."/>
            <person name="Xu X."/>
        </authorList>
    </citation>
    <scope>NUCLEOTIDE SEQUENCE [LARGE SCALE GENOMIC DNA]</scope>
    <source>
        <strain evidence="1 2">YMD87</strain>
    </source>
</reference>
<organism evidence="1 2">
    <name type="scientific">Tropicibacter oceani</name>
    <dbReference type="NCBI Taxonomy" id="3058420"/>
    <lineage>
        <taxon>Bacteria</taxon>
        <taxon>Pseudomonadati</taxon>
        <taxon>Pseudomonadota</taxon>
        <taxon>Alphaproteobacteria</taxon>
        <taxon>Rhodobacterales</taxon>
        <taxon>Roseobacteraceae</taxon>
        <taxon>Tropicibacter</taxon>
    </lineage>
</organism>
<name>A0ABY8QF97_9RHOB</name>
<protein>
    <submittedName>
        <fullName evidence="1">Uncharacterized protein</fullName>
    </submittedName>
</protein>
<sequence length="133" mass="14444">MGGLKTYVLGLIFWAVAGVGQAMPLEIGDQARSFAACLGRYSATMEHEWLMGRDGALAQDRRRLFESLLDAVTHDARTAGLTGAHLLHIRIEAKFAQARLLQTASLGQDARRARYAQSRASQLIGTCQAMVLG</sequence>
<evidence type="ECO:0000313" key="1">
    <source>
        <dbReference type="EMBL" id="WGW03290.1"/>
    </source>
</evidence>
<dbReference type="EMBL" id="CP124616">
    <property type="protein sequence ID" value="WGW03290.1"/>
    <property type="molecule type" value="Genomic_DNA"/>
</dbReference>